<dbReference type="AlphaFoldDB" id="A0A9Q5ZG20"/>
<proteinExistence type="predicted"/>
<name>A0A9Q5ZG20_NOSLI</name>
<organism evidence="2 3">
    <name type="scientific">Nostoc linckia z8</name>
    <dbReference type="NCBI Taxonomy" id="1628746"/>
    <lineage>
        <taxon>Bacteria</taxon>
        <taxon>Bacillati</taxon>
        <taxon>Cyanobacteriota</taxon>
        <taxon>Cyanophyceae</taxon>
        <taxon>Nostocales</taxon>
        <taxon>Nostocaceae</taxon>
        <taxon>Nostoc</taxon>
    </lineage>
</organism>
<evidence type="ECO:0000313" key="3">
    <source>
        <dbReference type="Proteomes" id="UP000222310"/>
    </source>
</evidence>
<feature type="transmembrane region" description="Helical" evidence="1">
    <location>
        <begin position="20"/>
        <end position="42"/>
    </location>
</feature>
<reference evidence="2 3" key="1">
    <citation type="submission" date="2015-02" db="EMBL/GenBank/DDBJ databases">
        <title>Nostoc linckia genome annotation.</title>
        <authorList>
            <person name="Zhou Z."/>
        </authorList>
    </citation>
    <scope>NUCLEOTIDE SEQUENCE [LARGE SCALE GENOMIC DNA]</scope>
    <source>
        <strain evidence="3">z8</strain>
    </source>
</reference>
<accession>A0A9Q5ZG20</accession>
<evidence type="ECO:0000313" key="2">
    <source>
        <dbReference type="EMBL" id="PHK06466.1"/>
    </source>
</evidence>
<protein>
    <submittedName>
        <fullName evidence="2">Uncharacterized protein</fullName>
    </submittedName>
</protein>
<dbReference type="EMBL" id="LAHD01000007">
    <property type="protein sequence ID" value="PHK06466.1"/>
    <property type="molecule type" value="Genomic_DNA"/>
</dbReference>
<evidence type="ECO:0000256" key="1">
    <source>
        <dbReference type="SAM" id="Phobius"/>
    </source>
</evidence>
<keyword evidence="1" id="KW-1133">Transmembrane helix</keyword>
<dbReference type="Proteomes" id="UP000222310">
    <property type="component" value="Unassembled WGS sequence"/>
</dbReference>
<keyword evidence="1" id="KW-0812">Transmembrane</keyword>
<keyword evidence="1" id="KW-0472">Membrane</keyword>
<comment type="caution">
    <text evidence="2">The sequence shown here is derived from an EMBL/GenBank/DDBJ whole genome shotgun (WGS) entry which is preliminary data.</text>
</comment>
<sequence length="73" mass="8935">MKNLLAENLLKQKLHKIDSIFFINFYLLNYVYFLAFDCRNLYKRQFHIKNLPCQNLSKQKLYTLDQLEECNTQ</sequence>
<gene>
    <name evidence="2" type="ORF">VF08_04270</name>
</gene>